<evidence type="ECO:0000256" key="1">
    <source>
        <dbReference type="SAM" id="Phobius"/>
    </source>
</evidence>
<name>A0A428TUH7_9HYPO</name>
<gene>
    <name evidence="2" type="ORF">CDV31_009495</name>
</gene>
<accession>A0A428TUH7</accession>
<evidence type="ECO:0000313" key="2">
    <source>
        <dbReference type="EMBL" id="RSM05718.1"/>
    </source>
</evidence>
<comment type="caution">
    <text evidence="2">The sequence shown here is derived from an EMBL/GenBank/DDBJ whole genome shotgun (WGS) entry which is preliminary data.</text>
</comment>
<keyword evidence="1" id="KW-1133">Transmembrane helix</keyword>
<evidence type="ECO:0000313" key="3">
    <source>
        <dbReference type="Proteomes" id="UP000288429"/>
    </source>
</evidence>
<sequence>MKRSKNTERSFQLFFPRAKLKPPRADWEGRWCLGSPPFSGTGEQLSTTDNHALFFYLVGLIFAALIDAFACPNCLFLIFVFVRGCLAHIYFITTTPSSLLRFLSPSSPSRHRIRGGALGGPPSPPPLFLFFSHSFFLSLLLPLSSPPRLPSTELTAVSRNNRLTSTDLARPNIDLIPILLAKRKMLLGIHLNIPTAVETTLRFSSAFTTTLAHPDRFSMQNRHHVSHSRPPSRISADSLSGITIMRLSSA</sequence>
<protein>
    <submittedName>
        <fullName evidence="2">Uncharacterized protein</fullName>
    </submittedName>
</protein>
<proteinExistence type="predicted"/>
<keyword evidence="3" id="KW-1185">Reference proteome</keyword>
<dbReference type="Proteomes" id="UP000288429">
    <property type="component" value="Unassembled WGS sequence"/>
</dbReference>
<dbReference type="EMBL" id="NIZV01000135">
    <property type="protein sequence ID" value="RSM05718.1"/>
    <property type="molecule type" value="Genomic_DNA"/>
</dbReference>
<keyword evidence="1" id="KW-0472">Membrane</keyword>
<organism evidence="2 3">
    <name type="scientific">Fusarium ambrosium</name>
    <dbReference type="NCBI Taxonomy" id="131363"/>
    <lineage>
        <taxon>Eukaryota</taxon>
        <taxon>Fungi</taxon>
        <taxon>Dikarya</taxon>
        <taxon>Ascomycota</taxon>
        <taxon>Pezizomycotina</taxon>
        <taxon>Sordariomycetes</taxon>
        <taxon>Hypocreomycetidae</taxon>
        <taxon>Hypocreales</taxon>
        <taxon>Nectriaceae</taxon>
        <taxon>Fusarium</taxon>
        <taxon>Fusarium solani species complex</taxon>
    </lineage>
</organism>
<dbReference type="AlphaFoldDB" id="A0A428TUH7"/>
<keyword evidence="1" id="KW-0812">Transmembrane</keyword>
<feature type="transmembrane region" description="Helical" evidence="1">
    <location>
        <begin position="53"/>
        <end position="81"/>
    </location>
</feature>
<reference evidence="2 3" key="1">
    <citation type="submission" date="2017-06" db="EMBL/GenBank/DDBJ databases">
        <title>Cmopartive genomic analysis of Ambrosia Fusariam Clade fungi.</title>
        <authorList>
            <person name="Stajich J.E."/>
            <person name="Carrillo J."/>
            <person name="Kijimoto T."/>
            <person name="Eskalen A."/>
            <person name="O'Donnell K."/>
            <person name="Kasson M."/>
        </authorList>
    </citation>
    <scope>NUCLEOTIDE SEQUENCE [LARGE SCALE GENOMIC DNA]</scope>
    <source>
        <strain evidence="2 3">NRRL 20438</strain>
    </source>
</reference>